<accession>A0AAN9SN53</accession>
<dbReference type="Proteomes" id="UP001386955">
    <property type="component" value="Unassembled WGS sequence"/>
</dbReference>
<keyword evidence="3" id="KW-1185">Reference proteome</keyword>
<keyword evidence="1" id="KW-0472">Membrane</keyword>
<organism evidence="2 3">
    <name type="scientific">Psophocarpus tetragonolobus</name>
    <name type="common">Winged bean</name>
    <name type="synonym">Dolichos tetragonolobus</name>
    <dbReference type="NCBI Taxonomy" id="3891"/>
    <lineage>
        <taxon>Eukaryota</taxon>
        <taxon>Viridiplantae</taxon>
        <taxon>Streptophyta</taxon>
        <taxon>Embryophyta</taxon>
        <taxon>Tracheophyta</taxon>
        <taxon>Spermatophyta</taxon>
        <taxon>Magnoliopsida</taxon>
        <taxon>eudicotyledons</taxon>
        <taxon>Gunneridae</taxon>
        <taxon>Pentapetalae</taxon>
        <taxon>rosids</taxon>
        <taxon>fabids</taxon>
        <taxon>Fabales</taxon>
        <taxon>Fabaceae</taxon>
        <taxon>Papilionoideae</taxon>
        <taxon>50 kb inversion clade</taxon>
        <taxon>NPAAA clade</taxon>
        <taxon>indigoferoid/millettioid clade</taxon>
        <taxon>Phaseoleae</taxon>
        <taxon>Psophocarpus</taxon>
    </lineage>
</organism>
<evidence type="ECO:0000313" key="3">
    <source>
        <dbReference type="Proteomes" id="UP001386955"/>
    </source>
</evidence>
<name>A0AAN9SN53_PSOTE</name>
<keyword evidence="1" id="KW-1133">Transmembrane helix</keyword>
<evidence type="ECO:0000313" key="2">
    <source>
        <dbReference type="EMBL" id="KAK7401195.1"/>
    </source>
</evidence>
<sequence length="188" mass="21146">MDSVWSHYISVLVMCPGRVGHDICPPISFKMVFSYNFTVLEDEEIVRINFTLCGALLMGCDVSVYEIPLCITSSSYKYTSTLCWQSRRNQPDLIFIANKPLDETLGHFFARFLSLTHSNYFLNPSTSLRFSPPKFQETGFKAISGGSISTNNSLQQTFTPYIVLLPTSLPLSSLLLFLRLFGARTSSL</sequence>
<protein>
    <submittedName>
        <fullName evidence="2">Uncharacterized protein</fullName>
    </submittedName>
</protein>
<reference evidence="2 3" key="1">
    <citation type="submission" date="2024-01" db="EMBL/GenBank/DDBJ databases">
        <title>The genomes of 5 underutilized Papilionoideae crops provide insights into root nodulation and disease resistanc.</title>
        <authorList>
            <person name="Jiang F."/>
        </authorList>
    </citation>
    <scope>NUCLEOTIDE SEQUENCE [LARGE SCALE GENOMIC DNA]</scope>
    <source>
        <strain evidence="2">DUOXIRENSHENG_FW03</strain>
        <tissue evidence="2">Leaves</tissue>
    </source>
</reference>
<gene>
    <name evidence="2" type="ORF">VNO78_12516</name>
</gene>
<proteinExistence type="predicted"/>
<evidence type="ECO:0000256" key="1">
    <source>
        <dbReference type="SAM" id="Phobius"/>
    </source>
</evidence>
<feature type="transmembrane region" description="Helical" evidence="1">
    <location>
        <begin position="158"/>
        <end position="181"/>
    </location>
</feature>
<keyword evidence="1" id="KW-0812">Transmembrane</keyword>
<dbReference type="EMBL" id="JAYMYS010000003">
    <property type="protein sequence ID" value="KAK7401195.1"/>
    <property type="molecule type" value="Genomic_DNA"/>
</dbReference>
<comment type="caution">
    <text evidence="2">The sequence shown here is derived from an EMBL/GenBank/DDBJ whole genome shotgun (WGS) entry which is preliminary data.</text>
</comment>
<dbReference type="AlphaFoldDB" id="A0AAN9SN53"/>